<evidence type="ECO:0000256" key="1">
    <source>
        <dbReference type="ARBA" id="ARBA00023002"/>
    </source>
</evidence>
<evidence type="ECO:0000313" key="6">
    <source>
        <dbReference type="Proteomes" id="UP000230971"/>
    </source>
</evidence>
<dbReference type="SUPFAM" id="SSF50475">
    <property type="entry name" value="FMN-binding split barrel"/>
    <property type="match status" value="1"/>
</dbReference>
<dbReference type="STRING" id="28045.AWB95_15270"/>
<reference evidence="3 5" key="1">
    <citation type="submission" date="2016-01" db="EMBL/GenBank/DDBJ databases">
        <title>The new phylogeny of the genus Mycobacterium.</title>
        <authorList>
            <person name="Tarcisio F."/>
            <person name="Conor M."/>
            <person name="Antonella G."/>
            <person name="Elisabetta G."/>
            <person name="Giulia F.S."/>
            <person name="Sara T."/>
            <person name="Anna F."/>
            <person name="Clotilde B."/>
            <person name="Roberto B."/>
            <person name="Veronica D.S."/>
            <person name="Fabio R."/>
            <person name="Monica P."/>
            <person name="Olivier J."/>
            <person name="Enrico T."/>
            <person name="Nicola S."/>
        </authorList>
    </citation>
    <scope>NUCLEOTIDE SEQUENCE [LARGE SCALE GENOMIC DNA]</scope>
    <source>
        <strain evidence="3 5">DSM 44243</strain>
    </source>
</reference>
<dbReference type="NCBIfam" id="TIGR03668">
    <property type="entry name" value="Rv0121_F420"/>
    <property type="match status" value="1"/>
</dbReference>
<evidence type="ECO:0000313" key="5">
    <source>
        <dbReference type="Proteomes" id="UP000193907"/>
    </source>
</evidence>
<dbReference type="GO" id="GO:0070967">
    <property type="term" value="F:coenzyme F420 binding"/>
    <property type="evidence" value="ECO:0007669"/>
    <property type="project" value="TreeGrafter"/>
</dbReference>
<dbReference type="Proteomes" id="UP000230971">
    <property type="component" value="Unassembled WGS sequence"/>
</dbReference>
<dbReference type="PANTHER" id="PTHR35176:SF2">
    <property type="entry name" value="F420H(2)-DEPENDENT REDUCTASE RV1155"/>
    <property type="match status" value="1"/>
</dbReference>
<dbReference type="EMBL" id="PDKV01000013">
    <property type="protein sequence ID" value="PIB78676.1"/>
    <property type="molecule type" value="Genomic_DNA"/>
</dbReference>
<name>A0A1X1RP41_MYCCE</name>
<dbReference type="InterPro" id="IPR052019">
    <property type="entry name" value="F420H2_bilvrd_red/Heme_oxyg"/>
</dbReference>
<dbReference type="InterPro" id="IPR012349">
    <property type="entry name" value="Split_barrel_FMN-bd"/>
</dbReference>
<keyword evidence="5" id="KW-1185">Reference proteome</keyword>
<protein>
    <submittedName>
        <fullName evidence="3">F420-dependent protein</fullName>
    </submittedName>
    <submittedName>
        <fullName evidence="4">TIGR03668 family PPOX class F420-dependent oxidoreductase</fullName>
    </submittedName>
</protein>
<gene>
    <name evidence="3" type="ORF">AWB95_15270</name>
    <name evidence="4" type="ORF">CQY23_12150</name>
</gene>
<sequence length="154" mass="17217">MVDFDPKTSFASASVARLATVAPDGMPHLVPVVFALRLSRGDPLRPASPRLRSPTDDDVVYTAVDAKPKTTRRLRRLANIEHNPKVSVLVDHYADDWAQLWWVRADGIAAIHREDPVLQAGYDLLLAKYRQYQSVPLDGPVIAVAVQRWSSWHA</sequence>
<reference evidence="4 6" key="2">
    <citation type="journal article" date="2017" name="Infect. Genet. Evol.">
        <title>The new phylogeny of the genus Mycobacterium: The old and the news.</title>
        <authorList>
            <person name="Tortoli E."/>
            <person name="Fedrizzi T."/>
            <person name="Meehan C.J."/>
            <person name="Trovato A."/>
            <person name="Grottola A."/>
            <person name="Giacobazzi E."/>
            <person name="Serpini G.F."/>
            <person name="Tagliazucchi S."/>
            <person name="Fabio A."/>
            <person name="Bettua C."/>
            <person name="Bertorelli R."/>
            <person name="Frascaro F."/>
            <person name="De Sanctis V."/>
            <person name="Pecorari M."/>
            <person name="Jousson O."/>
            <person name="Segata N."/>
            <person name="Cirillo D.M."/>
        </authorList>
    </citation>
    <scope>NUCLEOTIDE SEQUENCE [LARGE SCALE GENOMIC DNA]</scope>
    <source>
        <strain evidence="4 6">NCTC 12882</strain>
    </source>
</reference>
<dbReference type="GO" id="GO:0016627">
    <property type="term" value="F:oxidoreductase activity, acting on the CH-CH group of donors"/>
    <property type="evidence" value="ECO:0007669"/>
    <property type="project" value="TreeGrafter"/>
</dbReference>
<proteinExistence type="predicted"/>
<dbReference type="InterPro" id="IPR019967">
    <property type="entry name" value="F420-dep_enz_PPOX_Rv0121"/>
</dbReference>
<comment type="caution">
    <text evidence="3">The sequence shown here is derived from an EMBL/GenBank/DDBJ whole genome shotgun (WGS) entry which is preliminary data.</text>
</comment>
<dbReference type="EMBL" id="LQOM01000033">
    <property type="protein sequence ID" value="ORV10740.1"/>
    <property type="molecule type" value="Genomic_DNA"/>
</dbReference>
<evidence type="ECO:0000259" key="2">
    <source>
        <dbReference type="Pfam" id="PF01243"/>
    </source>
</evidence>
<organism evidence="3 5">
    <name type="scientific">Mycobacterium celatum</name>
    <dbReference type="NCBI Taxonomy" id="28045"/>
    <lineage>
        <taxon>Bacteria</taxon>
        <taxon>Bacillati</taxon>
        <taxon>Actinomycetota</taxon>
        <taxon>Actinomycetes</taxon>
        <taxon>Mycobacteriales</taxon>
        <taxon>Mycobacteriaceae</taxon>
        <taxon>Mycobacterium</taxon>
    </lineage>
</organism>
<dbReference type="Pfam" id="PF01243">
    <property type="entry name" value="PNPOx_N"/>
    <property type="match status" value="1"/>
</dbReference>
<keyword evidence="1" id="KW-0560">Oxidoreductase</keyword>
<evidence type="ECO:0000313" key="3">
    <source>
        <dbReference type="EMBL" id="ORV10740.1"/>
    </source>
</evidence>
<dbReference type="RefSeq" id="WP_062540190.1">
    <property type="nucleotide sequence ID" value="NZ_BBUN01000179.1"/>
</dbReference>
<dbReference type="Gene3D" id="2.30.110.10">
    <property type="entry name" value="Electron Transport, Fmn-binding Protein, Chain A"/>
    <property type="match status" value="1"/>
</dbReference>
<dbReference type="Proteomes" id="UP000193907">
    <property type="component" value="Unassembled WGS sequence"/>
</dbReference>
<dbReference type="PANTHER" id="PTHR35176">
    <property type="entry name" value="HEME OXYGENASE HI_0854-RELATED"/>
    <property type="match status" value="1"/>
</dbReference>
<dbReference type="AlphaFoldDB" id="A0A1X1RP41"/>
<dbReference type="GO" id="GO:0005829">
    <property type="term" value="C:cytosol"/>
    <property type="evidence" value="ECO:0007669"/>
    <property type="project" value="TreeGrafter"/>
</dbReference>
<accession>A0A1X1RP41</accession>
<evidence type="ECO:0000313" key="4">
    <source>
        <dbReference type="EMBL" id="PIB78676.1"/>
    </source>
</evidence>
<feature type="domain" description="Pyridoxamine 5'-phosphate oxidase N-terminal" evidence="2">
    <location>
        <begin position="10"/>
        <end position="152"/>
    </location>
</feature>
<dbReference type="InterPro" id="IPR011576">
    <property type="entry name" value="Pyridox_Oxase_N"/>
</dbReference>
<dbReference type="OrthoDB" id="9812086at2"/>